<dbReference type="Pfam" id="PF11750">
    <property type="entry name" value="DUF3307"/>
    <property type="match status" value="1"/>
</dbReference>
<proteinExistence type="predicted"/>
<organism evidence="1 2">
    <name type="scientific">Aerococcus viridans</name>
    <dbReference type="NCBI Taxonomy" id="1377"/>
    <lineage>
        <taxon>Bacteria</taxon>
        <taxon>Bacillati</taxon>
        <taxon>Bacillota</taxon>
        <taxon>Bacilli</taxon>
        <taxon>Lactobacillales</taxon>
        <taxon>Aerococcaceae</taxon>
        <taxon>Aerococcus</taxon>
    </lineage>
</organism>
<dbReference type="AlphaFoldDB" id="A0A2J9PPJ1"/>
<dbReference type="Proteomes" id="UP000192813">
    <property type="component" value="Unassembled WGS sequence"/>
</dbReference>
<dbReference type="RefSeq" id="WP_083069924.1">
    <property type="nucleotide sequence ID" value="NZ_NBTM02000001.1"/>
</dbReference>
<dbReference type="EMBL" id="NBTM02000001">
    <property type="protein sequence ID" value="PNL92255.1"/>
    <property type="molecule type" value="Genomic_DNA"/>
</dbReference>
<accession>A0A2J9PPJ1</accession>
<reference evidence="2" key="1">
    <citation type="submission" date="2017-12" db="EMBL/GenBank/DDBJ databases">
        <title>FDA dAtabase for Regulatory Grade micrObial Sequences (FDA-ARGOS): Supporting development and validation of Infectious Disease Dx tests.</title>
        <authorList>
            <person name="Hoffmann M."/>
            <person name="Allard M."/>
            <person name="Evans P."/>
            <person name="Brown E."/>
            <person name="Tallon L."/>
            <person name="Sadzewicz L."/>
            <person name="Sengamalay N."/>
            <person name="Ott S."/>
            <person name="Godinez A."/>
            <person name="Nagaraj S."/>
            <person name="Vavikolanu K."/>
            <person name="Aluvathingal J."/>
            <person name="Nadendla S."/>
            <person name="Sichtig H."/>
        </authorList>
    </citation>
    <scope>NUCLEOTIDE SEQUENCE [LARGE SCALE GENOMIC DNA]</scope>
    <source>
        <strain evidence="2">FDAARGOS_249</strain>
    </source>
</reference>
<name>A0A2J9PPJ1_9LACT</name>
<sequence length="56" mass="6228">MILIHNAITLVLLTAHFLGDYHFQSEKRSEAKGKSHAALARHLAIHGAIVVKNWAK</sequence>
<evidence type="ECO:0000313" key="2">
    <source>
        <dbReference type="Proteomes" id="UP000192813"/>
    </source>
</evidence>
<comment type="caution">
    <text evidence="1">The sequence shown here is derived from an EMBL/GenBank/DDBJ whole genome shotgun (WGS) entry which is preliminary data.</text>
</comment>
<protein>
    <submittedName>
        <fullName evidence="1">DUF3307 domain-containing protein</fullName>
    </submittedName>
</protein>
<evidence type="ECO:0000313" key="1">
    <source>
        <dbReference type="EMBL" id="PNL92255.1"/>
    </source>
</evidence>
<gene>
    <name evidence="1" type="ORF">A6J77_008445</name>
</gene>
<dbReference type="InterPro" id="IPR021737">
    <property type="entry name" value="Phage_phiKZ_Orf197"/>
</dbReference>